<evidence type="ECO:0000259" key="1">
    <source>
        <dbReference type="Pfam" id="PF00112"/>
    </source>
</evidence>
<reference evidence="2 3" key="1">
    <citation type="submission" date="2015-05" db="EMBL/GenBank/DDBJ databases">
        <authorList>
            <person name="Tang B."/>
            <person name="Yu Y."/>
        </authorList>
    </citation>
    <scope>NUCLEOTIDE SEQUENCE [LARGE SCALE GENOMIC DNA]</scope>
    <source>
        <strain evidence="2 3">DSM 7029</strain>
    </source>
</reference>
<feature type="domain" description="Peptidase C1A papain C-terminal" evidence="1">
    <location>
        <begin position="240"/>
        <end position="276"/>
    </location>
</feature>
<dbReference type="KEGG" id="pbh:AAW51_3329"/>
<keyword evidence="2" id="KW-0378">Hydrolase</keyword>
<dbReference type="PATRIC" id="fig|413882.6.peg.3472"/>
<dbReference type="Proteomes" id="UP000035352">
    <property type="component" value="Chromosome"/>
</dbReference>
<sequence>MAHIRRNTASLETLAPQARAIVKPPRRPRMPRSAEGLVHAARPDTFDLRDRAFMPSIAVAPATSWFPKLALPIKHQGTTNACTGFALSTVVEHLLKKYGRERSPRISPFMLYSMARRYDEFPGSVEDEGSSLRGALKGWFKHGVCAEPLWPATPEMPPAPSDPEQDWWLDAVTRPLGSYYRVAVDSISDMHSALNEVGIVYASTSCHTGWGAGFQAPRAAARPTSFRDMWIIPAPDARSYAPGHAFAIVGYNDVGFLVHNSWGTAWGTHGYALLRYEDWLANAMDCWVAQLGVVTHEHREVSRATTLRTREDGRVLLSSSEVLRDRELSPFVVNVGNNGELSNAGVFRTQPDDIRALVDVHLAAARERWGLQEQPIDVCIYAHGGIVSEGEAAAVAARWVPQLYEQRIFPIFLMWETDFWTTLLNRLEDAVKGVPRHSGGLMDSAKRWWNERLERLLSRPGTLMWDEVKQNAVAISSEERSGAVLLYQHFKQSVQNGGVRMHLVGHSAGSVVHSHLVDRLVREGLQFESVSFLAPGVRLQDFDQLVRPRLEDGQVRRYQQFHLHDRAEQEDDTCGPYRRSILYLVSESFEGGRTTPLLGMQKYAEPYLAGLPNVTVHVAPGPVSAAIHHGAFDTDPATLKAVIDFIRQPVAA</sequence>
<keyword evidence="3" id="KW-1185">Reference proteome</keyword>
<organism evidence="2 3">
    <name type="scientific">Caldimonas brevitalea</name>
    <dbReference type="NCBI Taxonomy" id="413882"/>
    <lineage>
        <taxon>Bacteria</taxon>
        <taxon>Pseudomonadati</taxon>
        <taxon>Pseudomonadota</taxon>
        <taxon>Betaproteobacteria</taxon>
        <taxon>Burkholderiales</taxon>
        <taxon>Sphaerotilaceae</taxon>
        <taxon>Caldimonas</taxon>
    </lineage>
</organism>
<dbReference type="RefSeq" id="WP_053013649.1">
    <property type="nucleotide sequence ID" value="NZ_CP011371.1"/>
</dbReference>
<name>A0A0G3BU06_9BURK</name>
<protein>
    <submittedName>
        <fullName evidence="2">Cysteine protease</fullName>
    </submittedName>
</protein>
<evidence type="ECO:0000313" key="2">
    <source>
        <dbReference type="EMBL" id="AKJ30020.1"/>
    </source>
</evidence>
<dbReference type="AlphaFoldDB" id="A0A0G3BU06"/>
<accession>A0A0G3BU06</accession>
<dbReference type="GO" id="GO:0006508">
    <property type="term" value="P:proteolysis"/>
    <property type="evidence" value="ECO:0007669"/>
    <property type="project" value="UniProtKB-KW"/>
</dbReference>
<dbReference type="EMBL" id="CP011371">
    <property type="protein sequence ID" value="AKJ30020.1"/>
    <property type="molecule type" value="Genomic_DNA"/>
</dbReference>
<dbReference type="GO" id="GO:0008234">
    <property type="term" value="F:cysteine-type peptidase activity"/>
    <property type="evidence" value="ECO:0007669"/>
    <property type="project" value="InterPro"/>
</dbReference>
<keyword evidence="2" id="KW-0645">Protease</keyword>
<dbReference type="SUPFAM" id="SSF54001">
    <property type="entry name" value="Cysteine proteinases"/>
    <property type="match status" value="1"/>
</dbReference>
<dbReference type="Gene3D" id="3.90.70.10">
    <property type="entry name" value="Cysteine proteinases"/>
    <property type="match status" value="1"/>
</dbReference>
<dbReference type="InterPro" id="IPR038765">
    <property type="entry name" value="Papain-like_cys_pep_sf"/>
</dbReference>
<proteinExistence type="predicted"/>
<evidence type="ECO:0000313" key="3">
    <source>
        <dbReference type="Proteomes" id="UP000035352"/>
    </source>
</evidence>
<dbReference type="Pfam" id="PF00112">
    <property type="entry name" value="Peptidase_C1"/>
    <property type="match status" value="1"/>
</dbReference>
<dbReference type="OrthoDB" id="1491023at2"/>
<dbReference type="STRING" id="413882.AAW51_3329"/>
<gene>
    <name evidence="2" type="ORF">AAW51_3329</name>
</gene>
<dbReference type="CDD" id="cd02619">
    <property type="entry name" value="Peptidase_C1"/>
    <property type="match status" value="1"/>
</dbReference>
<dbReference type="InterPro" id="IPR000668">
    <property type="entry name" value="Peptidase_C1A_C"/>
</dbReference>